<sequence>MAQEAPEAQTEDKTDPHGVSHHHLGGLPSELFDEILFEINSIRDLAHFIATARFVYQRFRVQRRAVLFRVLQNELGPVLAHARFLFVFPYPGPTDQVRYIQWLRLMASNIPIQGDALPHLEELRALCRTLHQINLIADMYVTARLASFDLGGGSGTPATAPLPPLERRRVVRSFYRRQILSNAWAATRRPKHWTPEDTAASSNSSTHQAEELANRHADVFITRLCLALVHHSPRTADEAPRIPPRQFDKLFAHLHRLIHYLQTHRCVAERAARDLAAAVELAHCARLRDEYVNPYQMTSLRLAWQEADRAASFPDPVTYKWDWDGLVVPYVGDGLNLAPYGWMDALGGSCIPDGFLTA</sequence>
<accession>A0AAN6TPD6</accession>
<dbReference type="GeneID" id="87832156"/>
<dbReference type="Proteomes" id="UP001302602">
    <property type="component" value="Unassembled WGS sequence"/>
</dbReference>
<reference evidence="2" key="1">
    <citation type="journal article" date="2023" name="Mol. Phylogenet. Evol.">
        <title>Genome-scale phylogeny and comparative genomics of the fungal order Sordariales.</title>
        <authorList>
            <person name="Hensen N."/>
            <person name="Bonometti L."/>
            <person name="Westerberg I."/>
            <person name="Brannstrom I.O."/>
            <person name="Guillou S."/>
            <person name="Cros-Aarteil S."/>
            <person name="Calhoun S."/>
            <person name="Haridas S."/>
            <person name="Kuo A."/>
            <person name="Mondo S."/>
            <person name="Pangilinan J."/>
            <person name="Riley R."/>
            <person name="LaButti K."/>
            <person name="Andreopoulos B."/>
            <person name="Lipzen A."/>
            <person name="Chen C."/>
            <person name="Yan M."/>
            <person name="Daum C."/>
            <person name="Ng V."/>
            <person name="Clum A."/>
            <person name="Steindorff A."/>
            <person name="Ohm R.A."/>
            <person name="Martin F."/>
            <person name="Silar P."/>
            <person name="Natvig D.O."/>
            <person name="Lalanne C."/>
            <person name="Gautier V."/>
            <person name="Ament-Velasquez S.L."/>
            <person name="Kruys A."/>
            <person name="Hutchinson M.I."/>
            <person name="Powell A.J."/>
            <person name="Barry K."/>
            <person name="Miller A.N."/>
            <person name="Grigoriev I.V."/>
            <person name="Debuchy R."/>
            <person name="Gladieux P."/>
            <person name="Hiltunen Thoren M."/>
            <person name="Johannesson H."/>
        </authorList>
    </citation>
    <scope>NUCLEOTIDE SEQUENCE</scope>
    <source>
        <strain evidence="2">CBS 731.68</strain>
    </source>
</reference>
<evidence type="ECO:0000256" key="1">
    <source>
        <dbReference type="SAM" id="MobiDB-lite"/>
    </source>
</evidence>
<evidence type="ECO:0000313" key="3">
    <source>
        <dbReference type="Proteomes" id="UP001302602"/>
    </source>
</evidence>
<gene>
    <name evidence="2" type="ORF">N657DRAFT_667272</name>
</gene>
<feature type="region of interest" description="Disordered" evidence="1">
    <location>
        <begin position="1"/>
        <end position="21"/>
    </location>
</feature>
<organism evidence="2 3">
    <name type="scientific">Parathielavia appendiculata</name>
    <dbReference type="NCBI Taxonomy" id="2587402"/>
    <lineage>
        <taxon>Eukaryota</taxon>
        <taxon>Fungi</taxon>
        <taxon>Dikarya</taxon>
        <taxon>Ascomycota</taxon>
        <taxon>Pezizomycotina</taxon>
        <taxon>Sordariomycetes</taxon>
        <taxon>Sordariomycetidae</taxon>
        <taxon>Sordariales</taxon>
        <taxon>Chaetomiaceae</taxon>
        <taxon>Parathielavia</taxon>
    </lineage>
</organism>
<comment type="caution">
    <text evidence="2">The sequence shown here is derived from an EMBL/GenBank/DDBJ whole genome shotgun (WGS) entry which is preliminary data.</text>
</comment>
<evidence type="ECO:0000313" key="2">
    <source>
        <dbReference type="EMBL" id="KAK4118232.1"/>
    </source>
</evidence>
<reference evidence="2" key="2">
    <citation type="submission" date="2023-05" db="EMBL/GenBank/DDBJ databases">
        <authorList>
            <consortium name="Lawrence Berkeley National Laboratory"/>
            <person name="Steindorff A."/>
            <person name="Hensen N."/>
            <person name="Bonometti L."/>
            <person name="Westerberg I."/>
            <person name="Brannstrom I.O."/>
            <person name="Guillou S."/>
            <person name="Cros-Aarteil S."/>
            <person name="Calhoun S."/>
            <person name="Haridas S."/>
            <person name="Kuo A."/>
            <person name="Mondo S."/>
            <person name="Pangilinan J."/>
            <person name="Riley R."/>
            <person name="Labutti K."/>
            <person name="Andreopoulos B."/>
            <person name="Lipzen A."/>
            <person name="Chen C."/>
            <person name="Yanf M."/>
            <person name="Daum C."/>
            <person name="Ng V."/>
            <person name="Clum A."/>
            <person name="Ohm R."/>
            <person name="Martin F."/>
            <person name="Silar P."/>
            <person name="Natvig D."/>
            <person name="Lalanne C."/>
            <person name="Gautier V."/>
            <person name="Ament-Velasquez S.L."/>
            <person name="Kruys A."/>
            <person name="Hutchinson M.I."/>
            <person name="Powell A.J."/>
            <person name="Barry K."/>
            <person name="Miller A.N."/>
            <person name="Grigoriev I.V."/>
            <person name="Debuchy R."/>
            <person name="Gladieux P."/>
            <person name="Thoren M.H."/>
            <person name="Johannesson H."/>
        </authorList>
    </citation>
    <scope>NUCLEOTIDE SEQUENCE</scope>
    <source>
        <strain evidence="2">CBS 731.68</strain>
    </source>
</reference>
<dbReference type="AlphaFoldDB" id="A0AAN6TPD6"/>
<dbReference type="EMBL" id="MU853276">
    <property type="protein sequence ID" value="KAK4118232.1"/>
    <property type="molecule type" value="Genomic_DNA"/>
</dbReference>
<proteinExistence type="predicted"/>
<name>A0AAN6TPD6_9PEZI</name>
<protein>
    <submittedName>
        <fullName evidence="2">Uncharacterized protein</fullName>
    </submittedName>
</protein>
<dbReference type="RefSeq" id="XP_062642005.1">
    <property type="nucleotide sequence ID" value="XM_062795387.1"/>
</dbReference>
<keyword evidence="3" id="KW-1185">Reference proteome</keyword>